<organism evidence="1">
    <name type="scientific">Vitis vinifera</name>
    <name type="common">Grape</name>
    <dbReference type="NCBI Taxonomy" id="29760"/>
    <lineage>
        <taxon>Eukaryota</taxon>
        <taxon>Viridiplantae</taxon>
        <taxon>Streptophyta</taxon>
        <taxon>Embryophyta</taxon>
        <taxon>Tracheophyta</taxon>
        <taxon>Spermatophyta</taxon>
        <taxon>Magnoliopsida</taxon>
        <taxon>eudicotyledons</taxon>
        <taxon>Gunneridae</taxon>
        <taxon>Pentapetalae</taxon>
        <taxon>rosids</taxon>
        <taxon>Vitales</taxon>
        <taxon>Vitaceae</taxon>
        <taxon>Viteae</taxon>
        <taxon>Vitis</taxon>
    </lineage>
</organism>
<dbReference type="EMBL" id="AM427794">
    <property type="protein sequence ID" value="CAN62517.1"/>
    <property type="molecule type" value="Genomic_DNA"/>
</dbReference>
<proteinExistence type="predicted"/>
<dbReference type="AlphaFoldDB" id="A5AIY2"/>
<gene>
    <name evidence="1" type="ORF">VITISV_018918</name>
</gene>
<protein>
    <submittedName>
        <fullName evidence="1">Uncharacterized protein</fullName>
    </submittedName>
</protein>
<sequence>MEPDIELLIAEIDGIVRLLLSRCKFFVYQEYGDTVRDAKEFPELPFKQKFDWMLCLRTAVSEVFHPDHEVRHQAQSDFLSGRNHPDCHHYKEVKVLSKHYRGLLLGTIKTLLKHKQEWLWRDFTWQRMGNKLRLRIVDDFLTIVGSGTRRLGSLNEALLGKWIYLQWEPIVEEDGKKKVLEENEVKVIWLMAILGVVDDASNFIRSCYQVVIEELLLRPRVLCG</sequence>
<accession>A5AIY2</accession>
<name>A5AIY2_VITVI</name>
<evidence type="ECO:0000313" key="1">
    <source>
        <dbReference type="EMBL" id="CAN62517.1"/>
    </source>
</evidence>
<reference evidence="1" key="1">
    <citation type="journal article" date="2007" name="PLoS ONE">
        <title>The first genome sequence of an elite grapevine cultivar (Pinot noir Vitis vinifera L.): coping with a highly heterozygous genome.</title>
        <authorList>
            <person name="Velasco R."/>
            <person name="Zharkikh A."/>
            <person name="Troggio M."/>
            <person name="Cartwright D.A."/>
            <person name="Cestaro A."/>
            <person name="Pruss D."/>
            <person name="Pindo M."/>
            <person name="FitzGerald L.M."/>
            <person name="Vezzulli S."/>
            <person name="Reid J."/>
            <person name="Malacarne G."/>
            <person name="Iliev D."/>
            <person name="Coppola G."/>
            <person name="Wardell B."/>
            <person name="Micheletti D."/>
            <person name="Macalma T."/>
            <person name="Facci M."/>
            <person name="Mitchell J.T."/>
            <person name="Perazzolli M."/>
            <person name="Eldredge G."/>
            <person name="Gatto P."/>
            <person name="Oyzerski R."/>
            <person name="Moretto M."/>
            <person name="Gutin N."/>
            <person name="Stefanini M."/>
            <person name="Chen Y."/>
            <person name="Segala C."/>
            <person name="Davenport C."/>
            <person name="Dematte L."/>
            <person name="Mraz A."/>
            <person name="Battilana J."/>
            <person name="Stormo K."/>
            <person name="Costa F."/>
            <person name="Tao Q."/>
            <person name="Si-Ammour A."/>
            <person name="Harkins T."/>
            <person name="Lackey A."/>
            <person name="Perbost C."/>
            <person name="Taillon B."/>
            <person name="Stella A."/>
            <person name="Solovyev V."/>
            <person name="Fawcett J.A."/>
            <person name="Sterck L."/>
            <person name="Vandepoele K."/>
            <person name="Grando S.M."/>
            <person name="Toppo S."/>
            <person name="Moser C."/>
            <person name="Lanchbury J."/>
            <person name="Bogden R."/>
            <person name="Skolnick M."/>
            <person name="Sgaramella V."/>
            <person name="Bhatnagar S.K."/>
            <person name="Fontana P."/>
            <person name="Gutin A."/>
            <person name="Van de Peer Y."/>
            <person name="Salamini F."/>
            <person name="Viola R."/>
        </authorList>
    </citation>
    <scope>NUCLEOTIDE SEQUENCE</scope>
</reference>